<feature type="transmembrane region" description="Helical" evidence="24">
    <location>
        <begin position="626"/>
        <end position="643"/>
    </location>
</feature>
<keyword evidence="14 24" id="KW-1133">Transmembrane helix</keyword>
<evidence type="ECO:0000256" key="11">
    <source>
        <dbReference type="ARBA" id="ARBA00022857"/>
    </source>
</evidence>
<comment type="similarity">
    <text evidence="3">In the N-terminal section; belongs to the AlaDH/PNT family.</text>
</comment>
<keyword evidence="7" id="KW-0997">Cell inner membrane</keyword>
<dbReference type="InterPro" id="IPR029035">
    <property type="entry name" value="DHS-like_NAD/FAD-binding_dom"/>
</dbReference>
<dbReference type="Pfam" id="PF12769">
    <property type="entry name" value="PNTB_4TM"/>
    <property type="match status" value="1"/>
</dbReference>
<evidence type="ECO:0000313" key="27">
    <source>
        <dbReference type="Proteomes" id="UP000095281"/>
    </source>
</evidence>
<organism evidence="27 28">
    <name type="scientific">Meloidogyne hapla</name>
    <name type="common">Root-knot nematode worm</name>
    <dbReference type="NCBI Taxonomy" id="6305"/>
    <lineage>
        <taxon>Eukaryota</taxon>
        <taxon>Metazoa</taxon>
        <taxon>Ecdysozoa</taxon>
        <taxon>Nematoda</taxon>
        <taxon>Chromadorea</taxon>
        <taxon>Rhabditida</taxon>
        <taxon>Tylenchina</taxon>
        <taxon>Tylenchomorpha</taxon>
        <taxon>Tylenchoidea</taxon>
        <taxon>Meloidogynidae</taxon>
        <taxon>Meloidogyninae</taxon>
        <taxon>Meloidogyne</taxon>
    </lineage>
</organism>
<comment type="subcellular location">
    <subcellularLocation>
        <location evidence="2">Cell inner membrane</location>
        <topology evidence="2">Multi-pass membrane protein</topology>
    </subcellularLocation>
    <subcellularLocation>
        <location evidence="1">Mitochondrion inner membrane</location>
        <topology evidence="1">Multi-pass membrane protein</topology>
        <orientation evidence="1">Matrix side</orientation>
    </subcellularLocation>
</comment>
<keyword evidence="27" id="KW-1185">Reference proteome</keyword>
<comment type="subunit">
    <text evidence="4">Homodimer.</text>
</comment>
<protein>
    <recommendedName>
        <fullName evidence="22">NAD(P) transhydrogenase, mitochondrial</fullName>
        <ecNumber evidence="5">7.1.1.1</ecNumber>
    </recommendedName>
    <alternativeName>
        <fullName evidence="23">Nicotinamide nucleotide transhydrogenase</fullName>
    </alternativeName>
</protein>
<comment type="function">
    <text evidence="20">The transhydrogenation between NADH and NADP is coupled to respiration and ATP hydrolysis and functions as a proton pump across the membrane. May play a role in reactive oxygen species (ROS) detoxification in the adrenal gland.</text>
</comment>
<evidence type="ECO:0000256" key="6">
    <source>
        <dbReference type="ARBA" id="ARBA00022475"/>
    </source>
</evidence>
<evidence type="ECO:0000256" key="18">
    <source>
        <dbReference type="ARBA" id="ARBA00023136"/>
    </source>
</evidence>
<evidence type="ECO:0000256" key="4">
    <source>
        <dbReference type="ARBA" id="ARBA00011738"/>
    </source>
</evidence>
<evidence type="ECO:0000259" key="26">
    <source>
        <dbReference type="SMART" id="SM01003"/>
    </source>
</evidence>
<dbReference type="CDD" id="cd05304">
    <property type="entry name" value="Rubrum_tdh"/>
    <property type="match status" value="1"/>
</dbReference>
<dbReference type="PANTHER" id="PTHR10160">
    <property type="entry name" value="NAD(P) TRANSHYDROGENASE"/>
    <property type="match status" value="1"/>
</dbReference>
<dbReference type="InterPro" id="IPR026255">
    <property type="entry name" value="NADP_transhyd_a"/>
</dbReference>
<dbReference type="GO" id="GO:0005743">
    <property type="term" value="C:mitochondrial inner membrane"/>
    <property type="evidence" value="ECO:0007669"/>
    <property type="project" value="UniProtKB-SubCell"/>
</dbReference>
<comment type="similarity">
    <text evidence="21">In the C-terminal section; belongs to the PNT beta subunit family.</text>
</comment>
<keyword evidence="15" id="KW-0007">Acetylation</keyword>
<evidence type="ECO:0000259" key="25">
    <source>
        <dbReference type="SMART" id="SM01002"/>
    </source>
</evidence>
<dbReference type="WBParaSite" id="MhA1_Contig213.frz3.gene56">
    <property type="protein sequence ID" value="MhA1_Contig213.frz3.gene56"/>
    <property type="gene ID" value="MhA1_Contig213.frz3.gene56"/>
</dbReference>
<dbReference type="GO" id="GO:0008750">
    <property type="term" value="F:proton-translocating NAD(P)+ transhydrogenase activity"/>
    <property type="evidence" value="ECO:0007669"/>
    <property type="project" value="UniProtKB-EC"/>
</dbReference>
<dbReference type="AlphaFoldDB" id="A0A1I8BFT4"/>
<dbReference type="FunFam" id="3.40.50.1220:FF:000002">
    <property type="entry name" value="NAD(P) transhydrogenase subunit beta"/>
    <property type="match status" value="1"/>
</dbReference>
<dbReference type="GO" id="GO:0005886">
    <property type="term" value="C:plasma membrane"/>
    <property type="evidence" value="ECO:0007669"/>
    <property type="project" value="UniProtKB-SubCell"/>
</dbReference>
<keyword evidence="12" id="KW-0809">Transit peptide</keyword>
<feature type="transmembrane region" description="Helical" evidence="24">
    <location>
        <begin position="649"/>
        <end position="667"/>
    </location>
</feature>
<keyword evidence="10" id="KW-0999">Mitochondrion inner membrane</keyword>
<evidence type="ECO:0000313" key="28">
    <source>
        <dbReference type="WBParaSite" id="MhA1_Contig213.frz3.gene56"/>
    </source>
</evidence>
<feature type="transmembrane region" description="Helical" evidence="24">
    <location>
        <begin position="756"/>
        <end position="774"/>
    </location>
</feature>
<feature type="transmembrane region" description="Helical" evidence="24">
    <location>
        <begin position="595"/>
        <end position="614"/>
    </location>
</feature>
<keyword evidence="9" id="KW-0547">Nucleotide-binding</keyword>
<keyword evidence="8 24" id="KW-0812">Transmembrane</keyword>
<feature type="transmembrane region" description="Helical" evidence="24">
    <location>
        <begin position="569"/>
        <end position="589"/>
    </location>
</feature>
<dbReference type="PANTHER" id="PTHR10160:SF19">
    <property type="entry name" value="PROTON-TRANSLOCATING NAD(P)(+) TRANSHYDROGENASE"/>
    <property type="match status" value="1"/>
</dbReference>
<dbReference type="InterPro" id="IPR007698">
    <property type="entry name" value="AlaDH/PNT_NAD(H)-bd"/>
</dbReference>
<dbReference type="InterPro" id="IPR007886">
    <property type="entry name" value="AlaDH/PNT_N"/>
</dbReference>
<dbReference type="InterPro" id="IPR024605">
    <property type="entry name" value="NADP_transhyd_a_C"/>
</dbReference>
<evidence type="ECO:0000256" key="9">
    <source>
        <dbReference type="ARBA" id="ARBA00022741"/>
    </source>
</evidence>
<keyword evidence="18 24" id="KW-0472">Membrane</keyword>
<dbReference type="InterPro" id="IPR034300">
    <property type="entry name" value="PNTB-like"/>
</dbReference>
<dbReference type="SUPFAM" id="SSF51735">
    <property type="entry name" value="NAD(P)-binding Rossmann-fold domains"/>
    <property type="match status" value="1"/>
</dbReference>
<dbReference type="Gene3D" id="3.40.50.1220">
    <property type="entry name" value="TPP-binding domain"/>
    <property type="match status" value="1"/>
</dbReference>
<feature type="domain" description="Alanine dehydrogenase/pyridine nucleotide transhydrogenase NAD(H)-binding" evidence="25">
    <location>
        <begin position="192"/>
        <end position="357"/>
    </location>
</feature>
<dbReference type="SUPFAM" id="SSF52467">
    <property type="entry name" value="DHS-like NAD/FAD-binding domain"/>
    <property type="match status" value="1"/>
</dbReference>
<dbReference type="SMART" id="SM01002">
    <property type="entry name" value="AlaDh_PNT_C"/>
    <property type="match status" value="1"/>
</dbReference>
<feature type="transmembrane region" description="Helical" evidence="24">
    <location>
        <begin position="679"/>
        <end position="699"/>
    </location>
</feature>
<evidence type="ECO:0000256" key="20">
    <source>
        <dbReference type="ARBA" id="ARBA00054910"/>
    </source>
</evidence>
<evidence type="ECO:0000256" key="10">
    <source>
        <dbReference type="ARBA" id="ARBA00022792"/>
    </source>
</evidence>
<proteinExistence type="inferred from homology"/>
<keyword evidence="16" id="KW-0520">NAD</keyword>
<sequence length="1061" mass="112440">MFLCIYRHNYSLLRQTKFRGDFYKNCFLQNRGFCEQKQPDKLPHNGMVVSALKEINSEEHRVSLTPSAANILLKKGINVKVEKGAGLLASISDEEFTKIGAKIVDRKEAVSADILLKVRCPEASEVSAFRTQSTLISFIFPETNKAIVDMLSERKMNVFAMDKVPRISRAQAFDALSSMANIAGYKAVIEAANNYGKFFSGQITAAGKIPPAKVLVVGGGVAGLSAIATAKNLGAIVRGFDTRAAVKEQVQSLGAEFLEIKLKESGEGFGGYAKEMSPEFIAAEMELFRQQCRDVDVIISTAAIPGKKAPVLFTKEMISLMKHGSVVVDLAAESGGNFETTRPGEVYTNENGVLHIGYKQMPNRLPGQSSALYANNIIKFLLAIGDQKENFFIDLNDEVVRGSIILHNGKLLWPPPVIAQPSPTQPPESKVEMEAIKPEEESDFIKNLKKASLYAGAIGSANLLGYVSPNMGFTQTITTFSLAGIVGYHTVWGVTPALHSPLMSVTNAVSGITAAGALHLMGGGLVPQTSAQALALGAAFVSSINIGGGFTITKRMLDMFKRPTDPPEYNYLFGIPAFVLLGSYSHGMLYGFEQIHGIAALTSSLCCVGAISGLSSQNSARIGNSLGMIGVAGAVCTTLGHLHPDPQTLVQMCAAISSGSLIGAIVAGRIKVTDLPQLVALFHSFVGIAATSTCVANYLTEYSNFLASPEGAAAIKTCLFLGAYIGGVTFTGSLMAYGKLQGLLASAPTLLPARNVLNSALLFANLAAMGVYLGTNDLALGLSMLGTTSLLSSIMGVTLTMAIGGADMPVVITVLNSYSGWALCAEGLMLNNNLLTIVGALIGSSGAILSHIMCKAMNRSLLNVILGGVGTKSQKSGPAQQITGTAQFTDVDQAAEMIKDAKRIIIVPGYGLCAAQAQYPIAELAKLLDSRGTKVRFAIHPVAGRMPGQLNVLLAEAGVPYDIVEEMDEINDDFTDTDLVLVIGANDTVNRAAEEDPSSSIAGMPVLKVWKSNQVIVMKRTMGVGYAAVDNPIFFDQNTHMLLGDAKSVCDKLLAKVKEGA</sequence>
<evidence type="ECO:0000256" key="22">
    <source>
        <dbReference type="ARBA" id="ARBA00074145"/>
    </source>
</evidence>
<evidence type="ECO:0000256" key="13">
    <source>
        <dbReference type="ARBA" id="ARBA00022967"/>
    </source>
</evidence>
<evidence type="ECO:0000256" key="7">
    <source>
        <dbReference type="ARBA" id="ARBA00022519"/>
    </source>
</evidence>
<keyword evidence="6" id="KW-1003">Cell membrane</keyword>
<evidence type="ECO:0000256" key="2">
    <source>
        <dbReference type="ARBA" id="ARBA00004429"/>
    </source>
</evidence>
<dbReference type="EC" id="7.1.1.1" evidence="5"/>
<evidence type="ECO:0000256" key="23">
    <source>
        <dbReference type="ARBA" id="ARBA00079255"/>
    </source>
</evidence>
<dbReference type="Pfam" id="PF02233">
    <property type="entry name" value="PNTB"/>
    <property type="match status" value="1"/>
</dbReference>
<accession>A0A1I8BFT4</accession>
<evidence type="ECO:0000256" key="17">
    <source>
        <dbReference type="ARBA" id="ARBA00023128"/>
    </source>
</evidence>
<evidence type="ECO:0000256" key="21">
    <source>
        <dbReference type="ARBA" id="ARBA00061558"/>
    </source>
</evidence>
<evidence type="ECO:0000256" key="24">
    <source>
        <dbReference type="SAM" id="Phobius"/>
    </source>
</evidence>
<dbReference type="InterPro" id="IPR036291">
    <property type="entry name" value="NAD(P)-bd_dom_sf"/>
</dbReference>
<evidence type="ECO:0000256" key="8">
    <source>
        <dbReference type="ARBA" id="ARBA00022692"/>
    </source>
</evidence>
<feature type="transmembrane region" description="Helical" evidence="24">
    <location>
        <begin position="711"/>
        <end position="735"/>
    </location>
</feature>
<dbReference type="GO" id="GO:0050661">
    <property type="term" value="F:NADP binding"/>
    <property type="evidence" value="ECO:0007669"/>
    <property type="project" value="TreeGrafter"/>
</dbReference>
<evidence type="ECO:0000256" key="19">
    <source>
        <dbReference type="ARBA" id="ARBA00048202"/>
    </source>
</evidence>
<evidence type="ECO:0000256" key="1">
    <source>
        <dbReference type="ARBA" id="ARBA00004292"/>
    </source>
</evidence>
<dbReference type="SUPFAM" id="SSF52283">
    <property type="entry name" value="Formate/glycerate dehydrogenase catalytic domain-like"/>
    <property type="match status" value="1"/>
</dbReference>
<keyword evidence="17" id="KW-0496">Mitochondrion</keyword>
<dbReference type="Gene3D" id="3.40.50.720">
    <property type="entry name" value="NAD(P)-binding Rossmann-like Domain"/>
    <property type="match status" value="2"/>
</dbReference>
<evidence type="ECO:0000256" key="16">
    <source>
        <dbReference type="ARBA" id="ARBA00023027"/>
    </source>
</evidence>
<evidence type="ECO:0000256" key="5">
    <source>
        <dbReference type="ARBA" id="ARBA00012943"/>
    </source>
</evidence>
<dbReference type="NCBIfam" id="NF006942">
    <property type="entry name" value="PRK09424.1"/>
    <property type="match status" value="1"/>
</dbReference>
<dbReference type="NCBIfam" id="TIGR00561">
    <property type="entry name" value="pntA"/>
    <property type="match status" value="1"/>
</dbReference>
<feature type="transmembrane region" description="Helical" evidence="24">
    <location>
        <begin position="534"/>
        <end position="557"/>
    </location>
</feature>
<dbReference type="Proteomes" id="UP000095281">
    <property type="component" value="Unplaced"/>
</dbReference>
<dbReference type="SMART" id="SM01003">
    <property type="entry name" value="AlaDh_PNT_N"/>
    <property type="match status" value="1"/>
</dbReference>
<evidence type="ECO:0000256" key="15">
    <source>
        <dbReference type="ARBA" id="ARBA00022990"/>
    </source>
</evidence>
<reference evidence="28" key="1">
    <citation type="submission" date="2016-11" db="UniProtKB">
        <authorList>
            <consortium name="WormBaseParasite"/>
        </authorList>
    </citation>
    <scope>IDENTIFICATION</scope>
</reference>
<evidence type="ECO:0000256" key="3">
    <source>
        <dbReference type="ARBA" id="ARBA00005624"/>
    </source>
</evidence>
<dbReference type="FunFam" id="3.40.50.720:FF:000028">
    <property type="entry name" value="NAD(P) transhydrogenase subunit alpha"/>
    <property type="match status" value="1"/>
</dbReference>
<name>A0A1I8BFT4_MELHA</name>
<feature type="domain" description="Alanine dehydrogenase/pyridine nucleotide transhydrogenase N-terminal" evidence="26">
    <location>
        <begin position="50"/>
        <end position="183"/>
    </location>
</feature>
<comment type="catalytic activity">
    <reaction evidence="19">
        <text>NAD(+) + NADPH + H(+)(in) = NADH + NADP(+) + H(+)(out)</text>
        <dbReference type="Rhea" id="RHEA:47992"/>
        <dbReference type="ChEBI" id="CHEBI:15378"/>
        <dbReference type="ChEBI" id="CHEBI:57540"/>
        <dbReference type="ChEBI" id="CHEBI:57783"/>
        <dbReference type="ChEBI" id="CHEBI:57945"/>
        <dbReference type="ChEBI" id="CHEBI:58349"/>
        <dbReference type="EC" id="7.1.1.1"/>
    </reaction>
</comment>
<evidence type="ECO:0000256" key="12">
    <source>
        <dbReference type="ARBA" id="ARBA00022946"/>
    </source>
</evidence>
<dbReference type="Pfam" id="PF01262">
    <property type="entry name" value="AlaDh_PNT_C"/>
    <property type="match status" value="1"/>
</dbReference>
<dbReference type="Pfam" id="PF05222">
    <property type="entry name" value="AlaDh_PNT_N"/>
    <property type="match status" value="1"/>
</dbReference>
<keyword evidence="13" id="KW-1278">Translocase</keyword>
<dbReference type="GO" id="GO:0006740">
    <property type="term" value="P:NADPH regeneration"/>
    <property type="evidence" value="ECO:0007669"/>
    <property type="project" value="TreeGrafter"/>
</dbReference>
<feature type="transmembrane region" description="Helical" evidence="24">
    <location>
        <begin position="834"/>
        <end position="854"/>
    </location>
</feature>
<keyword evidence="11" id="KW-0521">NADP</keyword>
<dbReference type="OMA" id="EQCREVD"/>
<evidence type="ECO:0000256" key="14">
    <source>
        <dbReference type="ARBA" id="ARBA00022989"/>
    </source>
</evidence>